<dbReference type="InterPro" id="IPR022385">
    <property type="entry name" value="Rhs_assc_core"/>
</dbReference>
<evidence type="ECO:0000313" key="2">
    <source>
        <dbReference type="Proteomes" id="UP000019109"/>
    </source>
</evidence>
<accession>W4VDN7</accession>
<dbReference type="InterPro" id="IPR036086">
    <property type="entry name" value="ParB/Sulfiredoxin_sf"/>
</dbReference>
<dbReference type="NCBIfam" id="TIGR03696">
    <property type="entry name" value="Rhs_assc_core"/>
    <property type="match status" value="1"/>
</dbReference>
<evidence type="ECO:0008006" key="3">
    <source>
        <dbReference type="Google" id="ProtNLM"/>
    </source>
</evidence>
<dbReference type="Proteomes" id="UP000019109">
    <property type="component" value="Unassembled WGS sequence"/>
</dbReference>
<organism evidence="1 2">
    <name type="scientific">Acetivibrio straminisolvens JCM 21531</name>
    <dbReference type="NCBI Taxonomy" id="1294263"/>
    <lineage>
        <taxon>Bacteria</taxon>
        <taxon>Bacillati</taxon>
        <taxon>Bacillota</taxon>
        <taxon>Clostridia</taxon>
        <taxon>Eubacteriales</taxon>
        <taxon>Oscillospiraceae</taxon>
        <taxon>Acetivibrio</taxon>
    </lineage>
</organism>
<comment type="caution">
    <text evidence="1">The sequence shown here is derived from an EMBL/GenBank/DDBJ whole genome shotgun (WGS) entry which is preliminary data.</text>
</comment>
<dbReference type="AlphaFoldDB" id="W4VDN7"/>
<dbReference type="PANTHER" id="PTHR32305">
    <property type="match status" value="1"/>
</dbReference>
<protein>
    <recommendedName>
        <fullName evidence="3">ParB/Sulfiredoxin domain-containing protein</fullName>
    </recommendedName>
</protein>
<reference evidence="1" key="1">
    <citation type="journal article" date="2014" name="Genome Announc.">
        <title>Draft Genome Sequence of Clostridium straminisolvens Strain JCM 21531T, Isolated from a Cellulose-Degrading Bacterial Community.</title>
        <authorList>
            <person name="Yuki M."/>
            <person name="Oshima K."/>
            <person name="Suda W."/>
            <person name="Sakamoto M."/>
            <person name="Kitamura K."/>
            <person name="Iida T."/>
            <person name="Hattori M."/>
            <person name="Ohkuma M."/>
        </authorList>
    </citation>
    <scope>NUCLEOTIDE SEQUENCE [LARGE SCALE GENOMIC DNA]</scope>
    <source>
        <strain evidence="1">JCM 21531</strain>
    </source>
</reference>
<keyword evidence="2" id="KW-1185">Reference proteome</keyword>
<dbReference type="EMBL" id="BAVR01000102">
    <property type="protein sequence ID" value="GAE90869.1"/>
    <property type="molecule type" value="Genomic_DNA"/>
</dbReference>
<name>W4VDN7_9FIRM</name>
<dbReference type="Gene3D" id="2.180.10.10">
    <property type="entry name" value="RHS repeat-associated core"/>
    <property type="match status" value="1"/>
</dbReference>
<dbReference type="STRING" id="1294263.JCM21531_4519"/>
<dbReference type="OrthoDB" id="9815752at2"/>
<dbReference type="InterPro" id="IPR050708">
    <property type="entry name" value="T6SS_VgrG/RHS"/>
</dbReference>
<dbReference type="RefSeq" id="WP_038291422.1">
    <property type="nucleotide sequence ID" value="NZ_BAVR01000102.1"/>
</dbReference>
<evidence type="ECO:0000313" key="1">
    <source>
        <dbReference type="EMBL" id="GAE90869.1"/>
    </source>
</evidence>
<proteinExistence type="predicted"/>
<gene>
    <name evidence="1" type="ORF">JCM21531_4519</name>
</gene>
<sequence length="555" mass="61987">MTEIASKYEVRPNAGDSTVENIYNAEGYRIGKKVNGTLTTYVYEYDKVVLELDGSGNANRNVYGLNLLMRTVGKDSYCYMYNGHADVTVLINVATGKVDATYYYDAFGNILESTGNVDNNITYAGYQYDEETGLYYLNARMYDPKIARFLQEDTYTGTPDDLLSLNLYVYCANNPLVYYDPTGNNYIKIGPLYFGNPIEGFKALILSTEEEGKENFRLIYLYGEDNAYTRIVTDIGVGLAEVGDLFKDPVKQMNENNEILDSFLSNDLGLKDSKIYNTAKKFLKSDLKKLESGTIYCVNIIRDTALTGYFMVDNKRKDIDFASDTVGLLIDGSNFESWKNSAYDYLERKKMLLSIPGNIVKGAVNDAGTLVNPQNAKNFFFNADASLESMVEYQSAGINTAMWAVPIAKTAPKIKTRITTAFSAIGEKGIKGFASDIIKGFKLKVGKKGMNGNGRNIVGTDFNEIKPTQTEINPQKVQSYADKLKAGENVKPIEVVNVKGKGKYIVEGHHRYVTSQQTGIPVEVIETQGNGPIGMPDWSLTEWLDWDGFDWIYKK</sequence>
<dbReference type="Gene3D" id="3.90.1530.10">
    <property type="entry name" value="Conserved hypothetical protein from pyrococcus furiosus pfu- 392566-001, ParB domain"/>
    <property type="match status" value="1"/>
</dbReference>
<dbReference type="PANTHER" id="PTHR32305:SF17">
    <property type="entry name" value="TRNA NUCLEASE WAPA"/>
    <property type="match status" value="1"/>
</dbReference>
<dbReference type="SUPFAM" id="SSF110849">
    <property type="entry name" value="ParB/Sulfiredoxin"/>
    <property type="match status" value="1"/>
</dbReference>